<dbReference type="RefSeq" id="WP_182498756.1">
    <property type="nucleotide sequence ID" value="NZ_BMKM01000002.1"/>
</dbReference>
<dbReference type="InterPro" id="IPR057727">
    <property type="entry name" value="WCX_dom"/>
</dbReference>
<feature type="domain" description="WCX" evidence="2">
    <location>
        <begin position="218"/>
        <end position="294"/>
    </location>
</feature>
<name>A0A8H9FX83_9SPHI</name>
<reference evidence="3" key="2">
    <citation type="submission" date="2020-09" db="EMBL/GenBank/DDBJ databases">
        <authorList>
            <person name="Sun Q."/>
            <person name="Zhou Y."/>
        </authorList>
    </citation>
    <scope>NUCLEOTIDE SEQUENCE</scope>
    <source>
        <strain evidence="3">CGMCC 1.15966</strain>
    </source>
</reference>
<keyword evidence="4" id="KW-1185">Reference proteome</keyword>
<accession>A0A8H9FX83</accession>
<dbReference type="PANTHER" id="PTHR34580:SF9">
    <property type="entry name" value="SLL5097 PROTEIN"/>
    <property type="match status" value="1"/>
</dbReference>
<dbReference type="Proteomes" id="UP000614460">
    <property type="component" value="Unassembled WGS sequence"/>
</dbReference>
<protein>
    <submittedName>
        <fullName evidence="3">WYL domain-containing protein</fullName>
    </submittedName>
</protein>
<dbReference type="AlphaFoldDB" id="A0A8H9FX83"/>
<dbReference type="PROSITE" id="PS52050">
    <property type="entry name" value="WYL"/>
    <property type="match status" value="1"/>
</dbReference>
<dbReference type="Pfam" id="PF25583">
    <property type="entry name" value="WCX"/>
    <property type="match status" value="1"/>
</dbReference>
<feature type="domain" description="WYL" evidence="1">
    <location>
        <begin position="118"/>
        <end position="185"/>
    </location>
</feature>
<organism evidence="3 4">
    <name type="scientific">Sphingobacterium cellulitidis</name>
    <dbReference type="NCBI Taxonomy" id="1768011"/>
    <lineage>
        <taxon>Bacteria</taxon>
        <taxon>Pseudomonadati</taxon>
        <taxon>Bacteroidota</taxon>
        <taxon>Sphingobacteriia</taxon>
        <taxon>Sphingobacteriales</taxon>
        <taxon>Sphingobacteriaceae</taxon>
        <taxon>Sphingobacterium</taxon>
    </lineage>
</organism>
<comment type="caution">
    <text evidence="3">The sequence shown here is derived from an EMBL/GenBank/DDBJ whole genome shotgun (WGS) entry which is preliminary data.</text>
</comment>
<dbReference type="InterPro" id="IPR051534">
    <property type="entry name" value="CBASS_pafABC_assoc_protein"/>
</dbReference>
<evidence type="ECO:0000259" key="2">
    <source>
        <dbReference type="Pfam" id="PF25583"/>
    </source>
</evidence>
<dbReference type="PANTHER" id="PTHR34580">
    <property type="match status" value="1"/>
</dbReference>
<dbReference type="EMBL" id="BMKM01000002">
    <property type="protein sequence ID" value="GGE14178.1"/>
    <property type="molecule type" value="Genomic_DNA"/>
</dbReference>
<evidence type="ECO:0000313" key="4">
    <source>
        <dbReference type="Proteomes" id="UP000614460"/>
    </source>
</evidence>
<sequence length="296" mass="34837">MSVRETIIRHKLIINYLRNKPRTWLEIDQYLKRESELQDYKLSISQRQFQRDIEDILPLYGVIIQNNRSKKCYYIENLDNEADRSLEILDVLNILRIGNNGSNNIVFENRRPSGSENLWPIVQAMRGERAISFSYHKFYENYAEDRKLFPMVLKEVKNRWYILGHDLEKMSLRVFGLDRITDLEIGGKLSIPKQSLDTDFLFKHCFGIILPNKDQKVEEVILSYSPFQARYVKSLPLHNTQEVILENENEVRIKLNIYVTHDFIMEVLSVAGEVKVIAPASLKEEVAREHQRALVP</sequence>
<evidence type="ECO:0000313" key="3">
    <source>
        <dbReference type="EMBL" id="GGE14178.1"/>
    </source>
</evidence>
<gene>
    <name evidence="3" type="ORF">GCM10011516_09970</name>
</gene>
<evidence type="ECO:0000259" key="1">
    <source>
        <dbReference type="Pfam" id="PF13280"/>
    </source>
</evidence>
<reference evidence="3" key="1">
    <citation type="journal article" date="2014" name="Int. J. Syst. Evol. Microbiol.">
        <title>Complete genome sequence of Corynebacterium casei LMG S-19264T (=DSM 44701T), isolated from a smear-ripened cheese.</title>
        <authorList>
            <consortium name="US DOE Joint Genome Institute (JGI-PGF)"/>
            <person name="Walter F."/>
            <person name="Albersmeier A."/>
            <person name="Kalinowski J."/>
            <person name="Ruckert C."/>
        </authorList>
    </citation>
    <scope>NUCLEOTIDE SEQUENCE</scope>
    <source>
        <strain evidence="3">CGMCC 1.15966</strain>
    </source>
</reference>
<dbReference type="InterPro" id="IPR026881">
    <property type="entry name" value="WYL_dom"/>
</dbReference>
<dbReference type="Pfam" id="PF13280">
    <property type="entry name" value="WYL"/>
    <property type="match status" value="1"/>
</dbReference>
<proteinExistence type="predicted"/>